<organism evidence="1 2">
    <name type="scientific">Pseudomonas syringae pv. aceris</name>
    <dbReference type="NCBI Taxonomy" id="199198"/>
    <lineage>
        <taxon>Bacteria</taxon>
        <taxon>Pseudomonadati</taxon>
        <taxon>Pseudomonadota</taxon>
        <taxon>Gammaproteobacteria</taxon>
        <taxon>Pseudomonadales</taxon>
        <taxon>Pseudomonadaceae</taxon>
        <taxon>Pseudomonas</taxon>
        <taxon>Pseudomonas syringae</taxon>
    </lineage>
</organism>
<accession>A0A0P9L2B5</accession>
<dbReference type="Proteomes" id="UP000050297">
    <property type="component" value="Unassembled WGS sequence"/>
</dbReference>
<sequence>SLWHQRLPYHDEQSLLVPLQRFLHALVYRRGASLPLDDPSAPVTLETLYYQMLPSGAGPARRVEHRPAPTAADKAFYDVQAIIEETSPGQLNATLYCDNSEFSELEYGDRLYAAVAQQILGKRLELQRYRCYITDLDLSGLLDGKHGQSILFLRHKAELEKLLNEAMDQA</sequence>
<gene>
    <name evidence="1" type="ORF">ALO91_00635</name>
</gene>
<dbReference type="PATRIC" id="fig|199198.5.peg.914"/>
<feature type="non-terminal residue" evidence="1">
    <location>
        <position position="1"/>
    </location>
</feature>
<reference evidence="1 2" key="1">
    <citation type="submission" date="2015-09" db="EMBL/GenBank/DDBJ databases">
        <title>Genome announcement of multiple Pseudomonas syringae strains.</title>
        <authorList>
            <person name="Thakur S."/>
            <person name="Wang P.W."/>
            <person name="Gong Y."/>
            <person name="Weir B.S."/>
            <person name="Guttman D.S."/>
        </authorList>
    </citation>
    <scope>NUCLEOTIDE SEQUENCE [LARGE SCALE GENOMIC DNA]</scope>
    <source>
        <strain evidence="1 2">ICMP2802</strain>
    </source>
</reference>
<protein>
    <submittedName>
        <fullName evidence="1">Adenylate cye</fullName>
    </submittedName>
</protein>
<name>A0A0P9L2B5_PSESX</name>
<evidence type="ECO:0000313" key="2">
    <source>
        <dbReference type="Proteomes" id="UP000050297"/>
    </source>
</evidence>
<dbReference type="AlphaFoldDB" id="A0A0P9L2B5"/>
<proteinExistence type="predicted"/>
<comment type="caution">
    <text evidence="1">The sequence shown here is derived from an EMBL/GenBank/DDBJ whole genome shotgun (WGS) entry which is preliminary data.</text>
</comment>
<evidence type="ECO:0000313" key="1">
    <source>
        <dbReference type="EMBL" id="KPW10669.1"/>
    </source>
</evidence>
<dbReference type="EMBL" id="LJPM01000548">
    <property type="protein sequence ID" value="KPW10669.1"/>
    <property type="molecule type" value="Genomic_DNA"/>
</dbReference>